<sequence>MPRPGPRPYECVRRAWHSERHQSIRGSIIQQIFRVVTEAHSSATKKNREWKEKLPIVVLRAEEIMYSKANSEAEYMNFDTLWDRVNDAVDTIIRRDEGSETGDLLPPCVEAALNLGCVPVRASRSQRHNNPRSYLTPRGHDPPPPTISTNVPSNDCNLQSLPPAQTSSHLNYPRAEAAPYSYQALYDNAWGKHNPLQTGEVDNRVPSFGSVYPLYYGNRYPAERSHVGVAVPENPSYDTILVGTPVGTSYPERPMVGSTPSLLPCDNSLNIINTAEPRDARRKRACDLSLRLGPSSAQCDSAGKSSGEAGSSNSLEFCFFPRESYYHHSMFK</sequence>
<name>A0AAN7PU91_9MYRT</name>
<reference evidence="3 4" key="1">
    <citation type="journal article" date="2023" name="Hortic Res">
        <title>Pangenome of water caltrop reveals structural variations and asymmetric subgenome divergence after allopolyploidization.</title>
        <authorList>
            <person name="Zhang X."/>
            <person name="Chen Y."/>
            <person name="Wang L."/>
            <person name="Yuan Y."/>
            <person name="Fang M."/>
            <person name="Shi L."/>
            <person name="Lu R."/>
            <person name="Comes H.P."/>
            <person name="Ma Y."/>
            <person name="Chen Y."/>
            <person name="Huang G."/>
            <person name="Zhou Y."/>
            <person name="Zheng Z."/>
            <person name="Qiu Y."/>
        </authorList>
    </citation>
    <scope>NUCLEOTIDE SEQUENCE [LARGE SCALE GENOMIC DNA]</scope>
    <source>
        <tissue evidence="3">Roots</tissue>
    </source>
</reference>
<dbReference type="GO" id="GO:0006355">
    <property type="term" value="P:regulation of DNA-templated transcription"/>
    <property type="evidence" value="ECO:0007669"/>
    <property type="project" value="InterPro"/>
</dbReference>
<keyword evidence="1" id="KW-0539">Nucleus</keyword>
<organism evidence="3 4">
    <name type="scientific">Trapa incisa</name>
    <dbReference type="NCBI Taxonomy" id="236973"/>
    <lineage>
        <taxon>Eukaryota</taxon>
        <taxon>Viridiplantae</taxon>
        <taxon>Streptophyta</taxon>
        <taxon>Embryophyta</taxon>
        <taxon>Tracheophyta</taxon>
        <taxon>Spermatophyta</taxon>
        <taxon>Magnoliopsida</taxon>
        <taxon>eudicotyledons</taxon>
        <taxon>Gunneridae</taxon>
        <taxon>Pentapetalae</taxon>
        <taxon>rosids</taxon>
        <taxon>malvids</taxon>
        <taxon>Myrtales</taxon>
        <taxon>Lythraceae</taxon>
        <taxon>Trapa</taxon>
    </lineage>
</organism>
<dbReference type="InterPro" id="IPR036529">
    <property type="entry name" value="KIX_dom_sf"/>
</dbReference>
<evidence type="ECO:0000256" key="2">
    <source>
        <dbReference type="SAM" id="MobiDB-lite"/>
    </source>
</evidence>
<evidence type="ECO:0000256" key="1">
    <source>
        <dbReference type="ARBA" id="ARBA00023242"/>
    </source>
</evidence>
<dbReference type="PANTHER" id="PTHR35300">
    <property type="entry name" value="COACTIVATOR CBP, KIX DOMAIN-CONTAINING PROTEIN-RELATED"/>
    <property type="match status" value="1"/>
</dbReference>
<accession>A0AAN7PU91</accession>
<comment type="caution">
    <text evidence="3">The sequence shown here is derived from an EMBL/GenBank/DDBJ whole genome shotgun (WGS) entry which is preliminary data.</text>
</comment>
<dbReference type="PANTHER" id="PTHR35300:SF4">
    <property type="entry name" value="HISTONE ACETYLTRANSFERASE"/>
    <property type="match status" value="1"/>
</dbReference>
<dbReference type="Proteomes" id="UP001345219">
    <property type="component" value="Chromosome 2"/>
</dbReference>
<evidence type="ECO:0000313" key="4">
    <source>
        <dbReference type="Proteomes" id="UP001345219"/>
    </source>
</evidence>
<keyword evidence="4" id="KW-1185">Reference proteome</keyword>
<proteinExistence type="predicted"/>
<protein>
    <submittedName>
        <fullName evidence="3">Uncharacterized protein</fullName>
    </submittedName>
</protein>
<dbReference type="AlphaFoldDB" id="A0AAN7PU91"/>
<feature type="region of interest" description="Disordered" evidence="2">
    <location>
        <begin position="122"/>
        <end position="154"/>
    </location>
</feature>
<dbReference type="GO" id="GO:0003712">
    <property type="term" value="F:transcription coregulator activity"/>
    <property type="evidence" value="ECO:0007669"/>
    <property type="project" value="InterPro"/>
</dbReference>
<dbReference type="EMBL" id="JAXIOK010000015">
    <property type="protein sequence ID" value="KAK4753919.1"/>
    <property type="molecule type" value="Genomic_DNA"/>
</dbReference>
<gene>
    <name evidence="3" type="ORF">SAY87_002023</name>
</gene>
<dbReference type="Gene3D" id="1.10.246.20">
    <property type="entry name" value="Coactivator CBP, KIX domain"/>
    <property type="match status" value="1"/>
</dbReference>
<evidence type="ECO:0000313" key="3">
    <source>
        <dbReference type="EMBL" id="KAK4753919.1"/>
    </source>
</evidence>